<dbReference type="Gene3D" id="1.10.3720.10">
    <property type="entry name" value="MetI-like"/>
    <property type="match status" value="1"/>
</dbReference>
<feature type="transmembrane region" description="Helical" evidence="7">
    <location>
        <begin position="144"/>
        <end position="165"/>
    </location>
</feature>
<evidence type="ECO:0000256" key="6">
    <source>
        <dbReference type="ARBA" id="ARBA00023136"/>
    </source>
</evidence>
<evidence type="ECO:0000256" key="1">
    <source>
        <dbReference type="ARBA" id="ARBA00004651"/>
    </source>
</evidence>
<keyword evidence="2 7" id="KW-0813">Transport</keyword>
<evidence type="ECO:0000256" key="2">
    <source>
        <dbReference type="ARBA" id="ARBA00022448"/>
    </source>
</evidence>
<feature type="transmembrane region" description="Helical" evidence="7">
    <location>
        <begin position="186"/>
        <end position="205"/>
    </location>
</feature>
<feature type="transmembrane region" description="Helical" evidence="7">
    <location>
        <begin position="20"/>
        <end position="42"/>
    </location>
</feature>
<reference evidence="9" key="1">
    <citation type="submission" date="2024-05" db="EMBL/GenBank/DDBJ databases">
        <title>Metabacillus sp. nov., isolated from the rhizosphere soil of tomato plants.</title>
        <authorList>
            <person name="Ma R."/>
        </authorList>
    </citation>
    <scope>NUCLEOTIDE SEQUENCE</scope>
    <source>
        <strain evidence="9">DBTR6</strain>
    </source>
</reference>
<comment type="similarity">
    <text evidence="7">Belongs to the binding-protein-dependent transport system permease family.</text>
</comment>
<dbReference type="InterPro" id="IPR035906">
    <property type="entry name" value="MetI-like_sf"/>
</dbReference>
<dbReference type="EMBL" id="JAIQUM010000017">
    <property type="protein sequence ID" value="MBZ5750577.1"/>
    <property type="molecule type" value="Genomic_DNA"/>
</dbReference>
<comment type="caution">
    <text evidence="9">The sequence shown here is derived from an EMBL/GenBank/DDBJ whole genome shotgun (WGS) entry which is preliminary data.</text>
</comment>
<evidence type="ECO:0000313" key="9">
    <source>
        <dbReference type="EMBL" id="MBZ5750577.1"/>
    </source>
</evidence>
<evidence type="ECO:0000256" key="7">
    <source>
        <dbReference type="RuleBase" id="RU363032"/>
    </source>
</evidence>
<keyword evidence="4 7" id="KW-0812">Transmembrane</keyword>
<sequence length="302" mass="34562">MKSTKIQSTSSQRFFKWINYLIIIGLCLTIVLPFLNILALAFNSGADAQRGGVYFWPREWSFENFTEVFKQSDIITGFYISAFRTVLGTILSVFLTAMAAYALKSRTLPGRKSITFFVFFTMLFSGGIVPYYMVLKELHLTNTIWVYIIPLLYNVWNIMIMRTFFMQIPESIEEAARIDGCGDFKIFMKIILPMSKPVIATIALFNGVGHWNDWFSGTFYVRDQELKPLATLLQEMLTRQQAMADALLKSSSVHYEMLDKIQVTGDSLKMATIILVILPIVLIYPFIQKYFVKGVNIGSVKE</sequence>
<comment type="subcellular location">
    <subcellularLocation>
        <location evidence="1 7">Cell membrane</location>
        <topology evidence="1 7">Multi-pass membrane protein</topology>
    </subcellularLocation>
</comment>
<gene>
    <name evidence="9" type="ORF">K9V48_10020</name>
</gene>
<proteinExistence type="inferred from homology"/>
<accession>A0ABS7UQJ7</accession>
<evidence type="ECO:0000259" key="8">
    <source>
        <dbReference type="PROSITE" id="PS50928"/>
    </source>
</evidence>
<feature type="transmembrane region" description="Helical" evidence="7">
    <location>
        <begin position="78"/>
        <end position="102"/>
    </location>
</feature>
<dbReference type="CDD" id="cd06261">
    <property type="entry name" value="TM_PBP2"/>
    <property type="match status" value="1"/>
</dbReference>
<keyword evidence="6 7" id="KW-0472">Membrane</keyword>
<dbReference type="Pfam" id="PF00528">
    <property type="entry name" value="BPD_transp_1"/>
    <property type="match status" value="1"/>
</dbReference>
<feature type="transmembrane region" description="Helical" evidence="7">
    <location>
        <begin position="267"/>
        <end position="287"/>
    </location>
</feature>
<dbReference type="InterPro" id="IPR000515">
    <property type="entry name" value="MetI-like"/>
</dbReference>
<keyword evidence="5 7" id="KW-1133">Transmembrane helix</keyword>
<organism evidence="9 10">
    <name type="scientific">Metabacillus rhizolycopersici</name>
    <dbReference type="NCBI Taxonomy" id="2875709"/>
    <lineage>
        <taxon>Bacteria</taxon>
        <taxon>Bacillati</taxon>
        <taxon>Bacillota</taxon>
        <taxon>Bacilli</taxon>
        <taxon>Bacillales</taxon>
        <taxon>Bacillaceae</taxon>
        <taxon>Metabacillus</taxon>
    </lineage>
</organism>
<evidence type="ECO:0000256" key="4">
    <source>
        <dbReference type="ARBA" id="ARBA00022692"/>
    </source>
</evidence>
<feature type="domain" description="ABC transmembrane type-1" evidence="8">
    <location>
        <begin position="78"/>
        <end position="287"/>
    </location>
</feature>
<name>A0ABS7UQJ7_9BACI</name>
<dbReference type="PROSITE" id="PS50928">
    <property type="entry name" value="ABC_TM1"/>
    <property type="match status" value="1"/>
</dbReference>
<dbReference type="SUPFAM" id="SSF161098">
    <property type="entry name" value="MetI-like"/>
    <property type="match status" value="1"/>
</dbReference>
<keyword evidence="10" id="KW-1185">Reference proteome</keyword>
<dbReference type="PANTHER" id="PTHR43744:SF9">
    <property type="entry name" value="POLYGALACTURONAN_RHAMNOGALACTURONAN TRANSPORT SYSTEM PERMEASE PROTEIN YTCP"/>
    <property type="match status" value="1"/>
</dbReference>
<keyword evidence="3" id="KW-1003">Cell membrane</keyword>
<evidence type="ECO:0000256" key="5">
    <source>
        <dbReference type="ARBA" id="ARBA00022989"/>
    </source>
</evidence>
<dbReference type="RefSeq" id="WP_224138824.1">
    <property type="nucleotide sequence ID" value="NZ_JAIQUM010000017.1"/>
</dbReference>
<evidence type="ECO:0000313" key="10">
    <source>
        <dbReference type="Proteomes" id="UP001165287"/>
    </source>
</evidence>
<protein>
    <submittedName>
        <fullName evidence="9">Carbohydrate ABC transporter permease</fullName>
    </submittedName>
</protein>
<evidence type="ECO:0000256" key="3">
    <source>
        <dbReference type="ARBA" id="ARBA00022475"/>
    </source>
</evidence>
<dbReference type="PANTHER" id="PTHR43744">
    <property type="entry name" value="ABC TRANSPORTER PERMEASE PROTEIN MG189-RELATED-RELATED"/>
    <property type="match status" value="1"/>
</dbReference>
<feature type="transmembrane region" description="Helical" evidence="7">
    <location>
        <begin position="114"/>
        <end position="132"/>
    </location>
</feature>
<dbReference type="Proteomes" id="UP001165287">
    <property type="component" value="Unassembled WGS sequence"/>
</dbReference>